<accession>A0A502GQB3</accession>
<keyword evidence="2" id="KW-1185">Reference proteome</keyword>
<gene>
    <name evidence="1" type="ORF">EAH77_04520</name>
</gene>
<name>A0A502GQB3_9GAMM</name>
<dbReference type="Proteomes" id="UP000317663">
    <property type="component" value="Unassembled WGS sequence"/>
</dbReference>
<dbReference type="EMBL" id="RCZD01000002">
    <property type="protein sequence ID" value="TPG64091.1"/>
    <property type="molecule type" value="Genomic_DNA"/>
</dbReference>
<reference evidence="1 2" key="1">
    <citation type="journal article" date="2019" name="Environ. Microbiol.">
        <title>Species interactions and distinct microbial communities in high Arctic permafrost affected cryosols are associated with the CH4 and CO2 gas fluxes.</title>
        <authorList>
            <person name="Altshuler I."/>
            <person name="Hamel J."/>
            <person name="Turney S."/>
            <person name="Magnuson E."/>
            <person name="Levesque R."/>
            <person name="Greer C."/>
            <person name="Whyte L.G."/>
        </authorList>
    </citation>
    <scope>NUCLEOTIDE SEQUENCE [LARGE SCALE GENOMIC DNA]</scope>
    <source>
        <strain evidence="1 2">E4</strain>
    </source>
</reference>
<proteinExistence type="predicted"/>
<comment type="caution">
    <text evidence="1">The sequence shown here is derived from an EMBL/GenBank/DDBJ whole genome shotgun (WGS) entry which is preliminary data.</text>
</comment>
<evidence type="ECO:0000313" key="2">
    <source>
        <dbReference type="Proteomes" id="UP000317663"/>
    </source>
</evidence>
<evidence type="ECO:0000313" key="1">
    <source>
        <dbReference type="EMBL" id="TPG64091.1"/>
    </source>
</evidence>
<sequence length="88" mass="10285">MLSYRTGGPRELPPRNVKRFLRGAARSSYHQTKEEALRAFVYRKIFQLEKFSLPKKRAACVWEACEMSVLSPMGITARWQSRQKMSHP</sequence>
<organism evidence="1 2">
    <name type="scientific">Ewingella americana</name>
    <dbReference type="NCBI Taxonomy" id="41202"/>
    <lineage>
        <taxon>Bacteria</taxon>
        <taxon>Pseudomonadati</taxon>
        <taxon>Pseudomonadota</taxon>
        <taxon>Gammaproteobacteria</taxon>
        <taxon>Enterobacterales</taxon>
        <taxon>Yersiniaceae</taxon>
        <taxon>Ewingella</taxon>
    </lineage>
</organism>
<dbReference type="AlphaFoldDB" id="A0A502GQB3"/>
<protein>
    <submittedName>
        <fullName evidence="1">Uncharacterized protein</fullName>
    </submittedName>
</protein>